<name>A0A1M6AC21_9ACTN</name>
<gene>
    <name evidence="1" type="ORF">SAMN02745244_00143</name>
</gene>
<reference evidence="1 2" key="1">
    <citation type="submission" date="2016-11" db="EMBL/GenBank/DDBJ databases">
        <authorList>
            <person name="Jaros S."/>
            <person name="Januszkiewicz K."/>
            <person name="Wedrychowicz H."/>
        </authorList>
    </citation>
    <scope>NUCLEOTIDE SEQUENCE [LARGE SCALE GENOMIC DNA]</scope>
    <source>
        <strain evidence="1 2">DSM 12906</strain>
    </source>
</reference>
<dbReference type="STRING" id="1123357.SAMN02745244_00143"/>
<keyword evidence="2" id="KW-1185">Reference proteome</keyword>
<proteinExistence type="predicted"/>
<dbReference type="Proteomes" id="UP000184512">
    <property type="component" value="Unassembled WGS sequence"/>
</dbReference>
<organism evidence="1 2">
    <name type="scientific">Tessaracoccus bendigoensis DSM 12906</name>
    <dbReference type="NCBI Taxonomy" id="1123357"/>
    <lineage>
        <taxon>Bacteria</taxon>
        <taxon>Bacillati</taxon>
        <taxon>Actinomycetota</taxon>
        <taxon>Actinomycetes</taxon>
        <taxon>Propionibacteriales</taxon>
        <taxon>Propionibacteriaceae</taxon>
        <taxon>Tessaracoccus</taxon>
    </lineage>
</organism>
<evidence type="ECO:0000313" key="1">
    <source>
        <dbReference type="EMBL" id="SHI34060.1"/>
    </source>
</evidence>
<accession>A0A1M6AC21</accession>
<protein>
    <submittedName>
        <fullName evidence="1">Uncharacterized protein</fullName>
    </submittedName>
</protein>
<sequence>MTAEQLLAGPRGRRLLLGLALESDRTCDDGPGPLWSAVFDASFLIAQSQCHSVSRFGWGDLTPKHTEFDVAEALSALTLAPVTDARLFDALQRSVDAAMYWQEPDGDDLLCAIPQVSQALIRVARHAASAPIPGWWSEPVARDDQWEVAWAEAPLQQDGELLTWREEVVRAEVEARVNLPADITANASGCWWSRPPHWLTSSTRTTSDGVPVGMRLVEDGLGWSEATVHKLAVPDHARVYEVDTPDAWARLCRDFPLEVTAQHRHDWYRTTRRDGDWVIPDWSAVAGSWSGIHLTVAAYVEAATTAIPVTGRLSSVIAGCDPDTTWWFPGVVTRTGEQRPIALPAD</sequence>
<evidence type="ECO:0000313" key="2">
    <source>
        <dbReference type="Proteomes" id="UP000184512"/>
    </source>
</evidence>
<dbReference type="AlphaFoldDB" id="A0A1M6AC21"/>
<dbReference type="EMBL" id="FQZG01000004">
    <property type="protein sequence ID" value="SHI34060.1"/>
    <property type="molecule type" value="Genomic_DNA"/>
</dbReference>